<gene>
    <name evidence="2" type="ORF">SAY86_001641</name>
</gene>
<dbReference type="AlphaFoldDB" id="A0AAN7QZN7"/>
<organism evidence="2 3">
    <name type="scientific">Trapa natans</name>
    <name type="common">Water chestnut</name>
    <dbReference type="NCBI Taxonomy" id="22666"/>
    <lineage>
        <taxon>Eukaryota</taxon>
        <taxon>Viridiplantae</taxon>
        <taxon>Streptophyta</taxon>
        <taxon>Embryophyta</taxon>
        <taxon>Tracheophyta</taxon>
        <taxon>Spermatophyta</taxon>
        <taxon>Magnoliopsida</taxon>
        <taxon>eudicotyledons</taxon>
        <taxon>Gunneridae</taxon>
        <taxon>Pentapetalae</taxon>
        <taxon>rosids</taxon>
        <taxon>malvids</taxon>
        <taxon>Myrtales</taxon>
        <taxon>Lythraceae</taxon>
        <taxon>Trapa</taxon>
    </lineage>
</organism>
<protein>
    <submittedName>
        <fullName evidence="2">Uncharacterized protein</fullName>
    </submittedName>
</protein>
<accession>A0AAN7QZN7</accession>
<evidence type="ECO:0000313" key="2">
    <source>
        <dbReference type="EMBL" id="KAK4784952.1"/>
    </source>
</evidence>
<dbReference type="Proteomes" id="UP001346149">
    <property type="component" value="Unassembled WGS sequence"/>
</dbReference>
<evidence type="ECO:0000256" key="1">
    <source>
        <dbReference type="SAM" id="MobiDB-lite"/>
    </source>
</evidence>
<reference evidence="2 3" key="1">
    <citation type="journal article" date="2023" name="Hortic Res">
        <title>Pangenome of water caltrop reveals structural variations and asymmetric subgenome divergence after allopolyploidization.</title>
        <authorList>
            <person name="Zhang X."/>
            <person name="Chen Y."/>
            <person name="Wang L."/>
            <person name="Yuan Y."/>
            <person name="Fang M."/>
            <person name="Shi L."/>
            <person name="Lu R."/>
            <person name="Comes H.P."/>
            <person name="Ma Y."/>
            <person name="Chen Y."/>
            <person name="Huang G."/>
            <person name="Zhou Y."/>
            <person name="Zheng Z."/>
            <person name="Qiu Y."/>
        </authorList>
    </citation>
    <scope>NUCLEOTIDE SEQUENCE [LARGE SCALE GENOMIC DNA]</scope>
    <source>
        <strain evidence="2">F231</strain>
    </source>
</reference>
<keyword evidence="3" id="KW-1185">Reference proteome</keyword>
<comment type="caution">
    <text evidence="2">The sequence shown here is derived from an EMBL/GenBank/DDBJ whole genome shotgun (WGS) entry which is preliminary data.</text>
</comment>
<feature type="compositionally biased region" description="Low complexity" evidence="1">
    <location>
        <begin position="17"/>
        <end position="46"/>
    </location>
</feature>
<name>A0AAN7QZN7_TRANT</name>
<evidence type="ECO:0000313" key="3">
    <source>
        <dbReference type="Proteomes" id="UP001346149"/>
    </source>
</evidence>
<feature type="compositionally biased region" description="Basic and acidic residues" evidence="1">
    <location>
        <begin position="63"/>
        <end position="75"/>
    </location>
</feature>
<sequence>MSRHRRQPSCALPPEMLSGDDLLRSLSSGSTHADESPSSSSAVAASLGLGQVGSCVSKASEPAAEHKAREGDLADSRSPATLKKPPVPKTN</sequence>
<proteinExistence type="predicted"/>
<feature type="region of interest" description="Disordered" evidence="1">
    <location>
        <begin position="1"/>
        <end position="91"/>
    </location>
</feature>
<dbReference type="EMBL" id="JAXQNO010000013">
    <property type="protein sequence ID" value="KAK4784952.1"/>
    <property type="molecule type" value="Genomic_DNA"/>
</dbReference>